<sequence length="148" mass="16924">MEHKTQPVTMKKHYCPCCDIKYYTLVTIPAGARSINVYEMNVSNSYIAVRTSSKKYHLNGYWTVDWPGKYKFAGTLFVYQRPYNHPEILSASGPTNESITIQLLSQGKNLGIAWEYSLPKVETKRTHVLKHNYTWAIIRPKCSVSCGA</sequence>
<organism evidence="4 5">
    <name type="scientific">Thamnophis sirtalis</name>
    <dbReference type="NCBI Taxonomy" id="35019"/>
    <lineage>
        <taxon>Eukaryota</taxon>
        <taxon>Metazoa</taxon>
        <taxon>Chordata</taxon>
        <taxon>Craniata</taxon>
        <taxon>Vertebrata</taxon>
        <taxon>Euteleostomi</taxon>
        <taxon>Lepidosauria</taxon>
        <taxon>Squamata</taxon>
        <taxon>Bifurcata</taxon>
        <taxon>Unidentata</taxon>
        <taxon>Episquamata</taxon>
        <taxon>Toxicofera</taxon>
        <taxon>Serpentes</taxon>
        <taxon>Colubroidea</taxon>
        <taxon>Colubridae</taxon>
        <taxon>Natricinae</taxon>
        <taxon>Thamnophis</taxon>
    </lineage>
</organism>
<dbReference type="RefSeq" id="XP_013924052.1">
    <property type="nucleotide sequence ID" value="XM_014068577.1"/>
</dbReference>
<keyword evidence="4" id="KW-1185">Reference proteome</keyword>
<evidence type="ECO:0000256" key="2">
    <source>
        <dbReference type="ARBA" id="ARBA00022525"/>
    </source>
</evidence>
<dbReference type="KEGG" id="tsr:106550640"/>
<keyword evidence="2" id="KW-0964">Secreted</keyword>
<comment type="subcellular location">
    <subcellularLocation>
        <location evidence="1">Secreted</location>
    </subcellularLocation>
</comment>
<dbReference type="GeneID" id="106550640"/>
<dbReference type="GO" id="GO:0005576">
    <property type="term" value="C:extracellular region"/>
    <property type="evidence" value="ECO:0007669"/>
    <property type="project" value="UniProtKB-SubCell"/>
</dbReference>
<dbReference type="GO" id="GO:0004222">
    <property type="term" value="F:metalloendopeptidase activity"/>
    <property type="evidence" value="ECO:0007669"/>
    <property type="project" value="TreeGrafter"/>
</dbReference>
<evidence type="ECO:0000313" key="4">
    <source>
        <dbReference type="Proteomes" id="UP000504617"/>
    </source>
</evidence>
<dbReference type="GO" id="GO:0030198">
    <property type="term" value="P:extracellular matrix organization"/>
    <property type="evidence" value="ECO:0007669"/>
    <property type="project" value="TreeGrafter"/>
</dbReference>
<dbReference type="InterPro" id="IPR010294">
    <property type="entry name" value="ADAMTS_spacer1"/>
</dbReference>
<reference evidence="5" key="1">
    <citation type="submission" date="2025-08" db="UniProtKB">
        <authorList>
            <consortium name="RefSeq"/>
        </authorList>
    </citation>
    <scope>IDENTIFICATION</scope>
    <source>
        <tissue evidence="5">Skeletal muscle</tissue>
    </source>
</reference>
<name>A0A6I9YIK8_9SAUR</name>
<gene>
    <name evidence="5" type="primary">LOC106550640</name>
</gene>
<proteinExistence type="predicted"/>
<dbReference type="AlphaFoldDB" id="A0A6I9YIK8"/>
<evidence type="ECO:0000256" key="1">
    <source>
        <dbReference type="ARBA" id="ARBA00004613"/>
    </source>
</evidence>
<dbReference type="PANTHER" id="PTHR13723">
    <property type="entry name" value="ADAMTS A DISINTEGRIN AND METALLOPROTEASE WITH THROMBOSPONDIN MOTIFS PROTEASE"/>
    <property type="match status" value="1"/>
</dbReference>
<dbReference type="Proteomes" id="UP000504617">
    <property type="component" value="Unplaced"/>
</dbReference>
<dbReference type="InterPro" id="IPR050439">
    <property type="entry name" value="ADAMTS_ADAMTS-like"/>
</dbReference>
<dbReference type="PANTHER" id="PTHR13723:SF140">
    <property type="entry name" value="A DISINTEGRIN AND METALLOPROTEINASE WITH THROMBOSPONDIN MOTIFS 16"/>
    <property type="match status" value="1"/>
</dbReference>
<dbReference type="Gene3D" id="2.60.120.830">
    <property type="match status" value="1"/>
</dbReference>
<dbReference type="GO" id="GO:0031012">
    <property type="term" value="C:extracellular matrix"/>
    <property type="evidence" value="ECO:0007669"/>
    <property type="project" value="TreeGrafter"/>
</dbReference>
<protein>
    <submittedName>
        <fullName evidence="5">A disintegrin and metalloproteinase with thrombospondin motifs 16-like</fullName>
    </submittedName>
</protein>
<accession>A0A6I9YIK8</accession>
<dbReference type="GO" id="GO:0006508">
    <property type="term" value="P:proteolysis"/>
    <property type="evidence" value="ECO:0007669"/>
    <property type="project" value="TreeGrafter"/>
</dbReference>
<dbReference type="OrthoDB" id="412680at2759"/>
<evidence type="ECO:0000313" key="5">
    <source>
        <dbReference type="RefSeq" id="XP_013924052.1"/>
    </source>
</evidence>
<dbReference type="Pfam" id="PF05986">
    <property type="entry name" value="ADAMTS_spacer1"/>
    <property type="match status" value="1"/>
</dbReference>
<evidence type="ECO:0000259" key="3">
    <source>
        <dbReference type="Pfam" id="PF05986"/>
    </source>
</evidence>
<feature type="domain" description="ADAMTS/ADAMTS-like Spacer 1" evidence="3">
    <location>
        <begin position="21"/>
        <end position="119"/>
    </location>
</feature>
<feature type="non-terminal residue" evidence="5">
    <location>
        <position position="148"/>
    </location>
</feature>